<keyword evidence="1" id="KW-1133">Transmembrane helix</keyword>
<feature type="transmembrane region" description="Helical" evidence="1">
    <location>
        <begin position="29"/>
        <end position="46"/>
    </location>
</feature>
<gene>
    <name evidence="2" type="ORF">OOZ53_11500</name>
</gene>
<protein>
    <recommendedName>
        <fullName evidence="4">Holin</fullName>
    </recommendedName>
</protein>
<evidence type="ECO:0000256" key="1">
    <source>
        <dbReference type="SAM" id="Phobius"/>
    </source>
</evidence>
<sequence>MLGHDLKFWIAVVGAIIVKLLLSKTQSVLKALATVVAALFFAWIFTDPMLHFMEWEPETYKAPLAALLALTSEGLLRSLMTINLDKIVEYVRTLRS</sequence>
<reference evidence="2" key="1">
    <citation type="submission" date="2022-11" db="EMBL/GenBank/DDBJ databases">
        <title>Hoeflea poritis sp. nov., isolated from scleractinian coral Porites lutea.</title>
        <authorList>
            <person name="Zhang G."/>
            <person name="Wei Q."/>
            <person name="Cai L."/>
        </authorList>
    </citation>
    <scope>NUCLEOTIDE SEQUENCE</scope>
    <source>
        <strain evidence="2">E7-10</strain>
    </source>
</reference>
<evidence type="ECO:0000313" key="2">
    <source>
        <dbReference type="EMBL" id="MDA4845977.1"/>
    </source>
</evidence>
<evidence type="ECO:0008006" key="4">
    <source>
        <dbReference type="Google" id="ProtNLM"/>
    </source>
</evidence>
<evidence type="ECO:0000313" key="3">
    <source>
        <dbReference type="Proteomes" id="UP001148313"/>
    </source>
</evidence>
<keyword evidence="1" id="KW-0812">Transmembrane</keyword>
<dbReference type="RefSeq" id="WP_271089686.1">
    <property type="nucleotide sequence ID" value="NZ_JAPJZH010000006.1"/>
</dbReference>
<organism evidence="2 3">
    <name type="scientific">Hoeflea poritis</name>
    <dbReference type="NCBI Taxonomy" id="2993659"/>
    <lineage>
        <taxon>Bacteria</taxon>
        <taxon>Pseudomonadati</taxon>
        <taxon>Pseudomonadota</taxon>
        <taxon>Alphaproteobacteria</taxon>
        <taxon>Hyphomicrobiales</taxon>
        <taxon>Rhizobiaceae</taxon>
        <taxon>Hoeflea</taxon>
    </lineage>
</organism>
<name>A0ABT4VPH5_9HYPH</name>
<feature type="transmembrane region" description="Helical" evidence="1">
    <location>
        <begin position="6"/>
        <end position="22"/>
    </location>
</feature>
<keyword evidence="3" id="KW-1185">Reference proteome</keyword>
<accession>A0ABT4VPH5</accession>
<keyword evidence="1" id="KW-0472">Membrane</keyword>
<dbReference type="EMBL" id="JAPJZH010000006">
    <property type="protein sequence ID" value="MDA4845977.1"/>
    <property type="molecule type" value="Genomic_DNA"/>
</dbReference>
<proteinExistence type="predicted"/>
<comment type="caution">
    <text evidence="2">The sequence shown here is derived from an EMBL/GenBank/DDBJ whole genome shotgun (WGS) entry which is preliminary data.</text>
</comment>
<dbReference type="Proteomes" id="UP001148313">
    <property type="component" value="Unassembled WGS sequence"/>
</dbReference>